<reference evidence="2" key="1">
    <citation type="submission" date="2023-08" db="EMBL/GenBank/DDBJ databases">
        <authorList>
            <person name="Alioto T."/>
            <person name="Alioto T."/>
            <person name="Gomez Garrido J."/>
        </authorList>
    </citation>
    <scope>NUCLEOTIDE SEQUENCE</scope>
</reference>
<evidence type="ECO:0000313" key="2">
    <source>
        <dbReference type="EMBL" id="CAJ1064068.1"/>
    </source>
</evidence>
<keyword evidence="3" id="KW-1185">Reference proteome</keyword>
<evidence type="ECO:0000256" key="1">
    <source>
        <dbReference type="SAM" id="Phobius"/>
    </source>
</evidence>
<proteinExistence type="predicted"/>
<sequence>MALDVLTTTGFHQGGSDAPSRLGIYIQEDPGRPHHLLDSEPLHTGLQWFAHFEGQSFFILYPLTEVCTSTETYPLTPLDSTRCRGCHPQGTVTTLQADFLSHCEPVDLQPRPENPYSGHDESVKMMIVGCFYSMGTDEPPQPMKSASFAMSLSLIDLLHLYIADIISIIDIIGLSLRPFLTDRKRGRVFTHDSFLHLQEDTGVSTEDPVMKMDDLSVTQGS</sequence>
<keyword evidence="1" id="KW-0812">Transmembrane</keyword>
<dbReference type="AlphaFoldDB" id="A0AAV1FSK2"/>
<keyword evidence="1" id="KW-1133">Transmembrane helix</keyword>
<keyword evidence="1" id="KW-0472">Membrane</keyword>
<dbReference type="Proteomes" id="UP001178508">
    <property type="component" value="Chromosome 9"/>
</dbReference>
<dbReference type="EMBL" id="OY660872">
    <property type="protein sequence ID" value="CAJ1064068.1"/>
    <property type="molecule type" value="Genomic_DNA"/>
</dbReference>
<evidence type="ECO:0000313" key="3">
    <source>
        <dbReference type="Proteomes" id="UP001178508"/>
    </source>
</evidence>
<organism evidence="2 3">
    <name type="scientific">Xyrichtys novacula</name>
    <name type="common">Pearly razorfish</name>
    <name type="synonym">Hemipteronotus novacula</name>
    <dbReference type="NCBI Taxonomy" id="13765"/>
    <lineage>
        <taxon>Eukaryota</taxon>
        <taxon>Metazoa</taxon>
        <taxon>Chordata</taxon>
        <taxon>Craniata</taxon>
        <taxon>Vertebrata</taxon>
        <taxon>Euteleostomi</taxon>
        <taxon>Actinopterygii</taxon>
        <taxon>Neopterygii</taxon>
        <taxon>Teleostei</taxon>
        <taxon>Neoteleostei</taxon>
        <taxon>Acanthomorphata</taxon>
        <taxon>Eupercaria</taxon>
        <taxon>Labriformes</taxon>
        <taxon>Labridae</taxon>
        <taxon>Xyrichtys</taxon>
    </lineage>
</organism>
<accession>A0AAV1FSK2</accession>
<name>A0AAV1FSK2_XYRNO</name>
<gene>
    <name evidence="2" type="ORF">XNOV1_A000261</name>
</gene>
<feature type="transmembrane region" description="Helical" evidence="1">
    <location>
        <begin position="158"/>
        <end position="180"/>
    </location>
</feature>
<protein>
    <submittedName>
        <fullName evidence="2">Uncharacterized protein</fullName>
    </submittedName>
</protein>